<protein>
    <submittedName>
        <fullName evidence="2">Uncharacterized protein</fullName>
    </submittedName>
</protein>
<keyword evidence="3" id="KW-1185">Reference proteome</keyword>
<gene>
    <name evidence="2" type="ORF">BGE01nite_23350</name>
</gene>
<proteinExistence type="predicted"/>
<evidence type="ECO:0000313" key="3">
    <source>
        <dbReference type="Proteomes" id="UP000321577"/>
    </source>
</evidence>
<name>A0A512M8I1_9BACT</name>
<organism evidence="2 3">
    <name type="scientific">Brevifollis gellanilyticus</name>
    <dbReference type="NCBI Taxonomy" id="748831"/>
    <lineage>
        <taxon>Bacteria</taxon>
        <taxon>Pseudomonadati</taxon>
        <taxon>Verrucomicrobiota</taxon>
        <taxon>Verrucomicrobiia</taxon>
        <taxon>Verrucomicrobiales</taxon>
        <taxon>Verrucomicrobiaceae</taxon>
    </lineage>
</organism>
<sequence length="601" mass="66674">MLNARLLIFLSLGVALFEGLSPAQEPLITGKIKWDMDAKRKPVIPELGLTSVLDIDVSYEIAEAEPGHVPKPKPPETGVKKFGSKSQTKTMFRDAEKRLVYELTRSMIWFPLEKKGLRMLDEISRKGLSGDLQFTIRYKTKFDPKSGIKARQLSTPAGDKGALALALVPGDQSKLSTVFLMGGLDDGWSRKIDAGEDYVEWSYTGRLQENEEIYLLHSVAFCKDADPKDLQDTFDMLIVNGMPFDPSLSDRVRNNLVNFPVTIKAQDAPEPPEEPVAEAKLVWLDRVLELLKLNRSDDKDLLQLEGGESVQGSFHGTTMKLGDQEFKQEDIAAILGEQGTRESRVFLRDGRVWRGRLEWQGARFESESLGTIVLKADAPGRIILRRGKSDGVITPKPLAWMAESRDGQVIPVTELPKGLLNLRWLGGAKSLPWPEVVSIRALPPPALESEIAMANGTRWRGWIESAASSGMIGSYWARDMPALVRLFGDAPVQPGVPNQPSVVLQDGSIFVGESATEKLSWRRFADDIEVKMADVASVKRLPSRDDEAAPAFELRMKNGTKLVGSPLEGSLAWRQGPEVLRIVWSWIQSIQITPQEAAKKS</sequence>
<accession>A0A512M8I1</accession>
<evidence type="ECO:0000256" key="1">
    <source>
        <dbReference type="SAM" id="MobiDB-lite"/>
    </source>
</evidence>
<dbReference type="Proteomes" id="UP000321577">
    <property type="component" value="Unassembled WGS sequence"/>
</dbReference>
<comment type="caution">
    <text evidence="2">The sequence shown here is derived from an EMBL/GenBank/DDBJ whole genome shotgun (WGS) entry which is preliminary data.</text>
</comment>
<feature type="region of interest" description="Disordered" evidence="1">
    <location>
        <begin position="65"/>
        <end position="85"/>
    </location>
</feature>
<dbReference type="AlphaFoldDB" id="A0A512M8I1"/>
<dbReference type="EMBL" id="BKAG01000014">
    <property type="protein sequence ID" value="GEP43044.1"/>
    <property type="molecule type" value="Genomic_DNA"/>
</dbReference>
<reference evidence="2 3" key="1">
    <citation type="submission" date="2019-07" db="EMBL/GenBank/DDBJ databases">
        <title>Whole genome shotgun sequence of Brevifollis gellanilyticus NBRC 108608.</title>
        <authorList>
            <person name="Hosoyama A."/>
            <person name="Uohara A."/>
            <person name="Ohji S."/>
            <person name="Ichikawa N."/>
        </authorList>
    </citation>
    <scope>NUCLEOTIDE SEQUENCE [LARGE SCALE GENOMIC DNA]</scope>
    <source>
        <strain evidence="2 3">NBRC 108608</strain>
    </source>
</reference>
<evidence type="ECO:0000313" key="2">
    <source>
        <dbReference type="EMBL" id="GEP43044.1"/>
    </source>
</evidence>